<evidence type="ECO:0000256" key="11">
    <source>
        <dbReference type="SAM" id="MobiDB-lite"/>
    </source>
</evidence>
<keyword evidence="7 12" id="KW-1133">Transmembrane helix</keyword>
<feature type="transmembrane region" description="Helical" evidence="12">
    <location>
        <begin position="136"/>
        <end position="160"/>
    </location>
</feature>
<dbReference type="CDD" id="cd06530">
    <property type="entry name" value="S26_SPase_I"/>
    <property type="match status" value="1"/>
</dbReference>
<keyword evidence="6" id="KW-0735">Signal-anchor</keyword>
<comment type="function">
    <text evidence="9">Catalytic component of the signal peptidase complex (SPC) which catalyzes the cleavage of N-terminal signal sequences from nascent proteins as they are translocated into the lumen of the endoplasmic reticulum. Specifically cleaves N-terminal signal peptides that contain a hydrophobic alpha-helix (h-region) shorter than 18-20 amino acids.</text>
</comment>
<comment type="caution">
    <text evidence="14">The sequence shown here is derived from an EMBL/GenBank/DDBJ whole genome shotgun (WGS) entry which is preliminary data.</text>
</comment>
<proteinExistence type="predicted"/>
<keyword evidence="3 12" id="KW-0812">Transmembrane</keyword>
<keyword evidence="2" id="KW-0645">Protease</keyword>
<dbReference type="Gene3D" id="2.10.109.10">
    <property type="entry name" value="Umud Fragment, subunit A"/>
    <property type="match status" value="1"/>
</dbReference>
<dbReference type="NCBIfam" id="TIGR02228">
    <property type="entry name" value="sigpep_I_arch"/>
    <property type="match status" value="1"/>
</dbReference>
<sequence>MTATEGPAAGAGCLRRLRRHLGDALFMVGALVVGYVLWPSSLGGCTTLTIVSGHSMEPTFYTGDLVVSRCGEPAVGDIVVYNPPNVGSARIIHRIIGGDATGWTVQGDNNSFVDPWTPSDRRILGRAVLHIPKVGLVGSVLVSPVTWVSLFLIAGALLIWPSRAQDTPGGEAEGSEAAATSRPRPSDRPPQDLETR</sequence>
<dbReference type="InterPro" id="IPR019756">
    <property type="entry name" value="Pept_S26A_signal_pept_1_Ser-AS"/>
</dbReference>
<dbReference type="EC" id="3.4.21.89" evidence="10"/>
<dbReference type="EMBL" id="JAUQYP010000001">
    <property type="protein sequence ID" value="MDO8106644.1"/>
    <property type="molecule type" value="Genomic_DNA"/>
</dbReference>
<comment type="subcellular location">
    <subcellularLocation>
        <location evidence="1">Endoplasmic reticulum membrane</location>
        <topology evidence="1">Single-pass type II membrane protein</topology>
    </subcellularLocation>
</comment>
<evidence type="ECO:0000313" key="14">
    <source>
        <dbReference type="EMBL" id="MDO8106644.1"/>
    </source>
</evidence>
<dbReference type="Proteomes" id="UP001232536">
    <property type="component" value="Unassembled WGS sequence"/>
</dbReference>
<gene>
    <name evidence="14" type="ORF">Q6348_05470</name>
</gene>
<feature type="compositionally biased region" description="Basic and acidic residues" evidence="11">
    <location>
        <begin position="184"/>
        <end position="196"/>
    </location>
</feature>
<evidence type="ECO:0000256" key="1">
    <source>
        <dbReference type="ARBA" id="ARBA00004648"/>
    </source>
</evidence>
<dbReference type="GO" id="GO:0009003">
    <property type="term" value="F:signal peptidase activity"/>
    <property type="evidence" value="ECO:0007669"/>
    <property type="project" value="UniProtKB-EC"/>
</dbReference>
<dbReference type="RefSeq" id="WP_304600288.1">
    <property type="nucleotide sequence ID" value="NZ_JAUQYP010000001.1"/>
</dbReference>
<evidence type="ECO:0000256" key="6">
    <source>
        <dbReference type="ARBA" id="ARBA00022968"/>
    </source>
</evidence>
<evidence type="ECO:0000256" key="7">
    <source>
        <dbReference type="ARBA" id="ARBA00022989"/>
    </source>
</evidence>
<keyword evidence="8 12" id="KW-0472">Membrane</keyword>
<feature type="region of interest" description="Disordered" evidence="11">
    <location>
        <begin position="164"/>
        <end position="196"/>
    </location>
</feature>
<evidence type="ECO:0000256" key="2">
    <source>
        <dbReference type="ARBA" id="ARBA00022670"/>
    </source>
</evidence>
<evidence type="ECO:0000256" key="10">
    <source>
        <dbReference type="NCBIfam" id="TIGR02228"/>
    </source>
</evidence>
<protein>
    <recommendedName>
        <fullName evidence="10">Signal peptidase I</fullName>
        <ecNumber evidence="10">3.4.21.89</ecNumber>
    </recommendedName>
</protein>
<keyword evidence="15" id="KW-1185">Reference proteome</keyword>
<dbReference type="InterPro" id="IPR001733">
    <property type="entry name" value="Peptidase_S26B"/>
</dbReference>
<evidence type="ECO:0000259" key="13">
    <source>
        <dbReference type="Pfam" id="PF10502"/>
    </source>
</evidence>
<organism evidence="14 15">
    <name type="scientific">Actinotalea lenta</name>
    <dbReference type="NCBI Taxonomy" id="3064654"/>
    <lineage>
        <taxon>Bacteria</taxon>
        <taxon>Bacillati</taxon>
        <taxon>Actinomycetota</taxon>
        <taxon>Actinomycetes</taxon>
        <taxon>Micrococcales</taxon>
        <taxon>Cellulomonadaceae</taxon>
        <taxon>Actinotalea</taxon>
    </lineage>
</organism>
<accession>A0ABT9D8Q5</accession>
<dbReference type="Pfam" id="PF10502">
    <property type="entry name" value="Peptidase_S26"/>
    <property type="match status" value="1"/>
</dbReference>
<dbReference type="SUPFAM" id="SSF51306">
    <property type="entry name" value="LexA/Signal peptidase"/>
    <property type="match status" value="1"/>
</dbReference>
<keyword evidence="5" id="KW-0256">Endoplasmic reticulum</keyword>
<dbReference type="InterPro" id="IPR019533">
    <property type="entry name" value="Peptidase_S26"/>
</dbReference>
<evidence type="ECO:0000256" key="4">
    <source>
        <dbReference type="ARBA" id="ARBA00022801"/>
    </source>
</evidence>
<feature type="domain" description="Peptidase S26" evidence="13">
    <location>
        <begin position="49"/>
        <end position="97"/>
    </location>
</feature>
<dbReference type="PROSITE" id="PS00501">
    <property type="entry name" value="SPASE_I_1"/>
    <property type="match status" value="1"/>
</dbReference>
<evidence type="ECO:0000256" key="3">
    <source>
        <dbReference type="ARBA" id="ARBA00022692"/>
    </source>
</evidence>
<evidence type="ECO:0000256" key="8">
    <source>
        <dbReference type="ARBA" id="ARBA00023136"/>
    </source>
</evidence>
<name>A0ABT9D8Q5_9CELL</name>
<feature type="transmembrane region" description="Helical" evidence="12">
    <location>
        <begin position="21"/>
        <end position="38"/>
    </location>
</feature>
<keyword evidence="4 14" id="KW-0378">Hydrolase</keyword>
<dbReference type="InterPro" id="IPR036286">
    <property type="entry name" value="LexA/Signal_pep-like_sf"/>
</dbReference>
<evidence type="ECO:0000256" key="9">
    <source>
        <dbReference type="ARBA" id="ARBA00045533"/>
    </source>
</evidence>
<reference evidence="14 15" key="1">
    <citation type="submission" date="2023-07" db="EMBL/GenBank/DDBJ databases">
        <title>Description of novel actinomycetes strains, isolated from tidal flat sediment.</title>
        <authorList>
            <person name="Lu C."/>
        </authorList>
    </citation>
    <scope>NUCLEOTIDE SEQUENCE [LARGE SCALE GENOMIC DNA]</scope>
    <source>
        <strain evidence="14 15">SYSU T00b441</strain>
    </source>
</reference>
<evidence type="ECO:0000313" key="15">
    <source>
        <dbReference type="Proteomes" id="UP001232536"/>
    </source>
</evidence>
<evidence type="ECO:0000256" key="5">
    <source>
        <dbReference type="ARBA" id="ARBA00022824"/>
    </source>
</evidence>
<evidence type="ECO:0000256" key="12">
    <source>
        <dbReference type="SAM" id="Phobius"/>
    </source>
</evidence>